<sequence length="90" mass="10554">MVSSLWCSLWSRRRPGEAWRIPETICVASGFTFSDYWMNWFRQAPGKGLEWVEREINEDSSTISYAPSVKDRFTISRDNAKNTLDLQMSR</sequence>
<dbReference type="InterPro" id="IPR036179">
    <property type="entry name" value="Ig-like_dom_sf"/>
</dbReference>
<accession>A0AAW0H0H1</accession>
<dbReference type="SUPFAM" id="SSF48726">
    <property type="entry name" value="Immunoglobulin"/>
    <property type="match status" value="1"/>
</dbReference>
<dbReference type="GO" id="GO:0019814">
    <property type="term" value="C:immunoglobulin complex"/>
    <property type="evidence" value="ECO:0007669"/>
    <property type="project" value="UniProtKB-KW"/>
</dbReference>
<dbReference type="Proteomes" id="UP001488838">
    <property type="component" value="Unassembled WGS sequence"/>
</dbReference>
<evidence type="ECO:0000259" key="4">
    <source>
        <dbReference type="SMART" id="SM00406"/>
    </source>
</evidence>
<dbReference type="GO" id="GO:0002250">
    <property type="term" value="P:adaptive immune response"/>
    <property type="evidence" value="ECO:0007669"/>
    <property type="project" value="UniProtKB-KW"/>
</dbReference>
<keyword evidence="6" id="KW-1185">Reference proteome</keyword>
<evidence type="ECO:0000256" key="2">
    <source>
        <dbReference type="ARBA" id="ARBA00023130"/>
    </source>
</evidence>
<evidence type="ECO:0000313" key="5">
    <source>
        <dbReference type="EMBL" id="KAK7796309.1"/>
    </source>
</evidence>
<feature type="domain" description="Immunoglobulin V-set" evidence="4">
    <location>
        <begin position="26"/>
        <end position="90"/>
    </location>
</feature>
<dbReference type="SMART" id="SM00406">
    <property type="entry name" value="IGv"/>
    <property type="match status" value="1"/>
</dbReference>
<dbReference type="GO" id="GO:0005576">
    <property type="term" value="C:extracellular region"/>
    <property type="evidence" value="ECO:0007669"/>
    <property type="project" value="UniProtKB-ARBA"/>
</dbReference>
<organism evidence="5 6">
    <name type="scientific">Myodes glareolus</name>
    <name type="common">Bank vole</name>
    <name type="synonym">Clethrionomys glareolus</name>
    <dbReference type="NCBI Taxonomy" id="447135"/>
    <lineage>
        <taxon>Eukaryota</taxon>
        <taxon>Metazoa</taxon>
        <taxon>Chordata</taxon>
        <taxon>Craniata</taxon>
        <taxon>Vertebrata</taxon>
        <taxon>Euteleostomi</taxon>
        <taxon>Mammalia</taxon>
        <taxon>Eutheria</taxon>
        <taxon>Euarchontoglires</taxon>
        <taxon>Glires</taxon>
        <taxon>Rodentia</taxon>
        <taxon>Myomorpha</taxon>
        <taxon>Muroidea</taxon>
        <taxon>Cricetidae</taxon>
        <taxon>Arvicolinae</taxon>
        <taxon>Myodes</taxon>
    </lineage>
</organism>
<evidence type="ECO:0000313" key="6">
    <source>
        <dbReference type="Proteomes" id="UP001488838"/>
    </source>
</evidence>
<dbReference type="Gene3D" id="2.60.40.10">
    <property type="entry name" value="Immunoglobulins"/>
    <property type="match status" value="1"/>
</dbReference>
<protein>
    <recommendedName>
        <fullName evidence="4">Immunoglobulin V-set domain-containing protein</fullName>
    </recommendedName>
</protein>
<keyword evidence="3" id="KW-1280">Immunoglobulin</keyword>
<name>A0AAW0H0H1_MYOGA</name>
<gene>
    <name evidence="5" type="ORF">U0070_010641</name>
</gene>
<dbReference type="EMBL" id="JBBHLL010001261">
    <property type="protein sequence ID" value="KAK7796309.1"/>
    <property type="molecule type" value="Genomic_DNA"/>
</dbReference>
<dbReference type="InterPro" id="IPR050199">
    <property type="entry name" value="IgHV"/>
</dbReference>
<keyword evidence="1" id="KW-0391">Immunity</keyword>
<dbReference type="InterPro" id="IPR013106">
    <property type="entry name" value="Ig_V-set"/>
</dbReference>
<keyword evidence="2" id="KW-1064">Adaptive immunity</keyword>
<dbReference type="AlphaFoldDB" id="A0AAW0H0H1"/>
<proteinExistence type="predicted"/>
<reference evidence="5 6" key="1">
    <citation type="journal article" date="2023" name="bioRxiv">
        <title>Conserved and derived expression patterns and positive selection on dental genes reveal complex evolutionary context of ever-growing rodent molars.</title>
        <authorList>
            <person name="Calamari Z.T."/>
            <person name="Song A."/>
            <person name="Cohen E."/>
            <person name="Akter M."/>
            <person name="Roy R.D."/>
            <person name="Hallikas O."/>
            <person name="Christensen M.M."/>
            <person name="Li P."/>
            <person name="Marangoni P."/>
            <person name="Jernvall J."/>
            <person name="Klein O.D."/>
        </authorList>
    </citation>
    <scope>NUCLEOTIDE SEQUENCE [LARGE SCALE GENOMIC DNA]</scope>
    <source>
        <strain evidence="5">V071</strain>
    </source>
</reference>
<evidence type="ECO:0000256" key="3">
    <source>
        <dbReference type="ARBA" id="ARBA00043265"/>
    </source>
</evidence>
<dbReference type="InterPro" id="IPR013783">
    <property type="entry name" value="Ig-like_fold"/>
</dbReference>
<evidence type="ECO:0000256" key="1">
    <source>
        <dbReference type="ARBA" id="ARBA00022859"/>
    </source>
</evidence>
<dbReference type="PANTHER" id="PTHR23266">
    <property type="entry name" value="IMMUNOGLOBULIN HEAVY CHAIN"/>
    <property type="match status" value="1"/>
</dbReference>
<comment type="caution">
    <text evidence="5">The sequence shown here is derived from an EMBL/GenBank/DDBJ whole genome shotgun (WGS) entry which is preliminary data.</text>
</comment>